<gene>
    <name evidence="3" type="ORF">DC041_0012239</name>
</gene>
<name>A0A430QLN2_SCHBO</name>
<dbReference type="Proteomes" id="UP000290809">
    <property type="component" value="Unassembled WGS sequence"/>
</dbReference>
<dbReference type="GO" id="GO:0000978">
    <property type="term" value="F:RNA polymerase II cis-regulatory region sequence-specific DNA binding"/>
    <property type="evidence" value="ECO:0007669"/>
    <property type="project" value="TreeGrafter"/>
</dbReference>
<dbReference type="SMART" id="SM01046">
    <property type="entry name" value="c-SKI_SMAD_bind"/>
    <property type="match status" value="1"/>
</dbReference>
<dbReference type="Gene3D" id="3.10.390.10">
    <property type="entry name" value="SAND domain-like"/>
    <property type="match status" value="1"/>
</dbReference>
<sequence>MDLKVYSSQFHLSDILYGFRSSGNQEIDSDYNLNYTKKHTNHSESAMKKELKKAQELQNSNCTSDMDQCEVERRLYETETSKIDDNLNSLNKPNSSLTSNQYNSIDNHNYYNPSTSSFNAKINYTSEESINNLPNEKSKDHQRHLCNNNLYTIQLRDQPLVCLNMGGVKRLCLAQISSTLLKQYSYNEIHNRRVALGITCVQCTPSQLELLREAGAMPASSRRCGTITYREAERLVKSFLDEPQHPKLPENFIFQVVHHCGWGCQGSFSPSRYTSSRAKCIRCYICQSYFSPNKFIFHCHSPKTNDNVSLKAMYRHPDAANFNAWRRHLFLIDPNPPLEVIYAWEDVKAMFNGGNRKRSPIFNINQAMSSPTTTTTSTNKHRSIDDSTFVVNGLTISSTHSLLNDSNSKQYRLYSCTTNWSDSIHSNNEASSSSSSSSHVYDLGKSVKTHIQTDASVPTKRAKTDFMIENMMKSQSLNNTKRRQIHKKYGENPREILEEYPKFMLHLETDVQNNYTSQSSDIHPEKDFDKTHDHTSIDSNEIINFNASKHFIRNSNTLSTCASLVPNQSYIDGNMTGYFLNTWPSIFLFNQLMYGPQYCTQLQGSSDSAMYTPFSSDCILNLNNLQRGTSITNQIDTKLTNVNLISGITEKSSYVHKLDEVFEIYELGATNGPLELQVLPGVNSTERRPLLFS</sequence>
<evidence type="ECO:0000313" key="3">
    <source>
        <dbReference type="EMBL" id="RTG88591.1"/>
    </source>
</evidence>
<dbReference type="InterPro" id="IPR010919">
    <property type="entry name" value="SAND-like_dom_sf"/>
</dbReference>
<dbReference type="Gene3D" id="3.10.260.20">
    <property type="entry name" value="Ski"/>
    <property type="match status" value="1"/>
</dbReference>
<dbReference type="PANTHER" id="PTHR10005">
    <property type="entry name" value="SKI ONCOGENE-RELATED"/>
    <property type="match status" value="1"/>
</dbReference>
<dbReference type="SUPFAM" id="SSF63763">
    <property type="entry name" value="SAND domain-like"/>
    <property type="match status" value="1"/>
</dbReference>
<keyword evidence="4" id="KW-1185">Reference proteome</keyword>
<reference evidence="3 4" key="1">
    <citation type="journal article" date="2019" name="PLoS Pathog.">
        <title>Genome sequence of the bovine parasite Schistosoma bovis Tanzania.</title>
        <authorList>
            <person name="Oey H."/>
            <person name="Zakrzewski M."/>
            <person name="Gobert G."/>
            <person name="Gravermann K."/>
            <person name="Stoye J."/>
            <person name="Jones M."/>
            <person name="Mcmanus D."/>
            <person name="Krause L."/>
        </authorList>
    </citation>
    <scope>NUCLEOTIDE SEQUENCE [LARGE SCALE GENOMIC DNA]</scope>
    <source>
        <strain evidence="3 4">TAN1997</strain>
    </source>
</reference>
<protein>
    <recommendedName>
        <fullName evidence="2">c-SKI SMAD4-binding domain-containing protein</fullName>
    </recommendedName>
</protein>
<evidence type="ECO:0000313" key="4">
    <source>
        <dbReference type="Proteomes" id="UP000290809"/>
    </source>
</evidence>
<dbReference type="GO" id="GO:0000122">
    <property type="term" value="P:negative regulation of transcription by RNA polymerase II"/>
    <property type="evidence" value="ECO:0007669"/>
    <property type="project" value="TreeGrafter"/>
</dbReference>
<evidence type="ECO:0000259" key="2">
    <source>
        <dbReference type="SMART" id="SM01046"/>
    </source>
</evidence>
<dbReference type="Pfam" id="PF08782">
    <property type="entry name" value="c-SKI_SMAD_bind"/>
    <property type="match status" value="1"/>
</dbReference>
<evidence type="ECO:0000256" key="1">
    <source>
        <dbReference type="ARBA" id="ARBA00009513"/>
    </source>
</evidence>
<dbReference type="GO" id="GO:0005667">
    <property type="term" value="C:transcription regulator complex"/>
    <property type="evidence" value="ECO:0007669"/>
    <property type="project" value="TreeGrafter"/>
</dbReference>
<dbReference type="AlphaFoldDB" id="A0A430QLN2"/>
<dbReference type="InterPro" id="IPR009061">
    <property type="entry name" value="DNA-bd_dom_put_sf"/>
</dbReference>
<dbReference type="GO" id="GO:0005737">
    <property type="term" value="C:cytoplasm"/>
    <property type="evidence" value="ECO:0007669"/>
    <property type="project" value="TreeGrafter"/>
</dbReference>
<dbReference type="InterPro" id="IPR037000">
    <property type="entry name" value="Ski_DNA-bd_sf"/>
</dbReference>
<dbReference type="GO" id="GO:0000981">
    <property type="term" value="F:DNA-binding transcription factor activity, RNA polymerase II-specific"/>
    <property type="evidence" value="ECO:0007669"/>
    <property type="project" value="TreeGrafter"/>
</dbReference>
<dbReference type="PANTHER" id="PTHR10005:SF26">
    <property type="entry name" value="CORL"/>
    <property type="match status" value="1"/>
</dbReference>
<dbReference type="SUPFAM" id="SSF46955">
    <property type="entry name" value="Putative DNA-binding domain"/>
    <property type="match status" value="1"/>
</dbReference>
<dbReference type="InterPro" id="IPR014890">
    <property type="entry name" value="c-SKI_SMAD4-bd_dom"/>
</dbReference>
<dbReference type="EMBL" id="QMKO01001566">
    <property type="protein sequence ID" value="RTG88591.1"/>
    <property type="molecule type" value="Genomic_DNA"/>
</dbReference>
<accession>A0A430QLN2</accession>
<dbReference type="GO" id="GO:0005634">
    <property type="term" value="C:nucleus"/>
    <property type="evidence" value="ECO:0007669"/>
    <property type="project" value="TreeGrafter"/>
</dbReference>
<comment type="similarity">
    <text evidence="1">Belongs to the SKI family.</text>
</comment>
<dbReference type="Pfam" id="PF02437">
    <property type="entry name" value="Ski_Sno_DHD"/>
    <property type="match status" value="1"/>
</dbReference>
<proteinExistence type="inferred from homology"/>
<dbReference type="GO" id="GO:0030514">
    <property type="term" value="P:negative regulation of BMP signaling pathway"/>
    <property type="evidence" value="ECO:0007669"/>
    <property type="project" value="TreeGrafter"/>
</dbReference>
<dbReference type="InterPro" id="IPR023216">
    <property type="entry name" value="Tscrpt_reg_SKI_SnoN"/>
</dbReference>
<comment type="caution">
    <text evidence="3">The sequence shown here is derived from an EMBL/GenBank/DDBJ whole genome shotgun (WGS) entry which is preliminary data.</text>
</comment>
<organism evidence="3 4">
    <name type="scientific">Schistosoma bovis</name>
    <name type="common">Blood fluke</name>
    <dbReference type="NCBI Taxonomy" id="6184"/>
    <lineage>
        <taxon>Eukaryota</taxon>
        <taxon>Metazoa</taxon>
        <taxon>Spiralia</taxon>
        <taxon>Lophotrochozoa</taxon>
        <taxon>Platyhelminthes</taxon>
        <taxon>Trematoda</taxon>
        <taxon>Digenea</taxon>
        <taxon>Strigeidida</taxon>
        <taxon>Schistosomatoidea</taxon>
        <taxon>Schistosomatidae</taxon>
        <taxon>Schistosoma</taxon>
    </lineage>
</organism>
<dbReference type="GO" id="GO:0046332">
    <property type="term" value="F:SMAD binding"/>
    <property type="evidence" value="ECO:0007669"/>
    <property type="project" value="InterPro"/>
</dbReference>
<feature type="domain" description="c-SKI SMAD4-binding" evidence="2">
    <location>
        <begin position="254"/>
        <end position="352"/>
    </location>
</feature>
<dbReference type="InterPro" id="IPR003380">
    <property type="entry name" value="SKI/SNO/DAC"/>
</dbReference>